<feature type="domain" description="Aldehyde ferredoxin oxidoreductase C-terminal" evidence="1">
    <location>
        <begin position="2"/>
        <end position="186"/>
    </location>
</feature>
<gene>
    <name evidence="2" type="ORF">S03H2_45248</name>
</gene>
<dbReference type="Gene3D" id="1.10.599.10">
    <property type="entry name" value="Aldehyde Ferredoxin Oxidoreductase Protein, subunit A, domain 3"/>
    <property type="match status" value="1"/>
</dbReference>
<dbReference type="GO" id="GO:0051536">
    <property type="term" value="F:iron-sulfur cluster binding"/>
    <property type="evidence" value="ECO:0007669"/>
    <property type="project" value="InterPro"/>
</dbReference>
<protein>
    <recommendedName>
        <fullName evidence="1">Aldehyde ferredoxin oxidoreductase C-terminal domain-containing protein</fullName>
    </recommendedName>
</protein>
<dbReference type="GO" id="GO:0009055">
    <property type="term" value="F:electron transfer activity"/>
    <property type="evidence" value="ECO:0007669"/>
    <property type="project" value="InterPro"/>
</dbReference>
<name>X1ITT8_9ZZZZ</name>
<evidence type="ECO:0000313" key="2">
    <source>
        <dbReference type="EMBL" id="GAH69499.1"/>
    </source>
</evidence>
<dbReference type="EMBL" id="BARU01028342">
    <property type="protein sequence ID" value="GAH69499.1"/>
    <property type="molecule type" value="Genomic_DNA"/>
</dbReference>
<feature type="non-terminal residue" evidence="2">
    <location>
        <position position="1"/>
    </location>
</feature>
<evidence type="ECO:0000259" key="1">
    <source>
        <dbReference type="Pfam" id="PF01314"/>
    </source>
</evidence>
<organism evidence="2">
    <name type="scientific">marine sediment metagenome</name>
    <dbReference type="NCBI Taxonomy" id="412755"/>
    <lineage>
        <taxon>unclassified sequences</taxon>
        <taxon>metagenomes</taxon>
        <taxon>ecological metagenomes</taxon>
    </lineage>
</organism>
<reference evidence="2" key="1">
    <citation type="journal article" date="2014" name="Front. Microbiol.">
        <title>High frequency of phylogenetically diverse reductive dehalogenase-homologous genes in deep subseafloor sedimentary metagenomes.</title>
        <authorList>
            <person name="Kawai M."/>
            <person name="Futagami T."/>
            <person name="Toyoda A."/>
            <person name="Takaki Y."/>
            <person name="Nishi S."/>
            <person name="Hori S."/>
            <person name="Arai W."/>
            <person name="Tsubouchi T."/>
            <person name="Morono Y."/>
            <person name="Uchiyama I."/>
            <person name="Ito T."/>
            <person name="Fujiyama A."/>
            <person name="Inagaki F."/>
            <person name="Takami H."/>
        </authorList>
    </citation>
    <scope>NUCLEOTIDE SEQUENCE</scope>
    <source>
        <strain evidence="2">Expedition CK06-06</strain>
    </source>
</reference>
<dbReference type="InterPro" id="IPR051919">
    <property type="entry name" value="W-dependent_AOR"/>
</dbReference>
<dbReference type="SUPFAM" id="SSF48310">
    <property type="entry name" value="Aldehyde ferredoxin oxidoreductase, C-terminal domains"/>
    <property type="match status" value="1"/>
</dbReference>
<sequence length="190" mass="21848">QIAGLEAPFHDPRAFSSMAILYLTSPRGACHNNGDGYLVQQGIEYPEIGVDNLPEDRFANSGITQQMVRLQSYRQLYNAMTICQFYNPPVPMVGELLSMAMNEEINAEKIIELGDRIYGLKRLINLKLGWKPELQRFPRVMKNRLDGPTEGNTPDLKLQLQEWHECRNYNLETGYPNKEELERLGLDNYL</sequence>
<dbReference type="AlphaFoldDB" id="X1ITT8"/>
<comment type="caution">
    <text evidence="2">The sequence shown here is derived from an EMBL/GenBank/DDBJ whole genome shotgun (WGS) entry which is preliminary data.</text>
</comment>
<dbReference type="InterPro" id="IPR001203">
    <property type="entry name" value="OxRdtase_Ald_Fedxn_C"/>
</dbReference>
<dbReference type="PANTHER" id="PTHR30038">
    <property type="entry name" value="ALDEHYDE FERREDOXIN OXIDOREDUCTASE"/>
    <property type="match status" value="1"/>
</dbReference>
<dbReference type="PANTHER" id="PTHR30038:SF0">
    <property type="entry name" value="TUNGSTEN-CONTAINING ALDEHYDE FERREDOXIN OXIDOREDUCTASE"/>
    <property type="match status" value="1"/>
</dbReference>
<dbReference type="GO" id="GO:0016625">
    <property type="term" value="F:oxidoreductase activity, acting on the aldehyde or oxo group of donors, iron-sulfur protein as acceptor"/>
    <property type="evidence" value="ECO:0007669"/>
    <property type="project" value="InterPro"/>
</dbReference>
<dbReference type="Pfam" id="PF01314">
    <property type="entry name" value="AFOR_C"/>
    <property type="match status" value="1"/>
</dbReference>
<dbReference type="InterPro" id="IPR013985">
    <property type="entry name" value="Ald_Fedxn_OxRdtase_dom3"/>
</dbReference>
<proteinExistence type="predicted"/>
<accession>X1ITT8</accession>
<dbReference type="InterPro" id="IPR036021">
    <property type="entry name" value="Tungsten_al_ferr_oxy-like_C"/>
</dbReference>